<dbReference type="RefSeq" id="WP_109924945.1">
    <property type="nucleotide sequence ID" value="NZ_QGNZ01000001.1"/>
</dbReference>
<sequence length="211" mass="23408">MKKQLLLTAMAVLCLSVAGFSQTKGTNALSFGVNVTTDKTNENLPTESTTKNSSFSLGYGYFIQDNSKIGVELSYGTNKYNFSGTAQETKSYGGNVSYQRYFPLFKTLFAYAGGKAAYTYGKLEESNTQSISNQDYTSNQYAVGAYGGITWFLSKRFALETNLLSADILYSEINQSTTNTTSTFYTNKRTTFNFKSEGFINNLGFKIYVLF</sequence>
<evidence type="ECO:0000313" key="5">
    <source>
        <dbReference type="Proteomes" id="UP000245379"/>
    </source>
</evidence>
<feature type="chain" id="PRO_5016344452" description="Outer membrane protein beta-barrel domain-containing protein" evidence="2">
    <location>
        <begin position="24"/>
        <end position="211"/>
    </location>
</feature>
<evidence type="ECO:0000313" key="4">
    <source>
        <dbReference type="EMBL" id="PWS29521.1"/>
    </source>
</evidence>
<proteinExistence type="predicted"/>
<dbReference type="OrthoDB" id="766930at2"/>
<feature type="domain" description="Outer membrane protein beta-barrel" evidence="3">
    <location>
        <begin position="10"/>
        <end position="175"/>
    </location>
</feature>
<dbReference type="AlphaFoldDB" id="A0A317ERI2"/>
<dbReference type="Proteomes" id="UP000245379">
    <property type="component" value="Unassembled WGS sequence"/>
</dbReference>
<protein>
    <recommendedName>
        <fullName evidence="3">Outer membrane protein beta-barrel domain-containing protein</fullName>
    </recommendedName>
</protein>
<dbReference type="EMBL" id="QGNZ01000001">
    <property type="protein sequence ID" value="PWS29521.1"/>
    <property type="molecule type" value="Genomic_DNA"/>
</dbReference>
<evidence type="ECO:0000259" key="3">
    <source>
        <dbReference type="Pfam" id="PF13505"/>
    </source>
</evidence>
<gene>
    <name evidence="4" type="ORF">DHW03_06845</name>
</gene>
<keyword evidence="5" id="KW-1185">Reference proteome</keyword>
<name>A0A317ERI2_9SPHI</name>
<keyword evidence="1 2" id="KW-0732">Signal</keyword>
<reference evidence="4 5" key="1">
    <citation type="submission" date="2018-05" db="EMBL/GenBank/DDBJ databases">
        <title>Pedobacter paludis sp. nov., isolated from wetland soil.</title>
        <authorList>
            <person name="Zhang Y."/>
            <person name="Wang G."/>
        </authorList>
    </citation>
    <scope>NUCLEOTIDE SEQUENCE [LARGE SCALE GENOMIC DNA]</scope>
    <source>
        <strain evidence="4 5">KCTC22721</strain>
    </source>
</reference>
<dbReference type="InterPro" id="IPR027385">
    <property type="entry name" value="Beta-barrel_OMP"/>
</dbReference>
<dbReference type="Gene3D" id="2.40.160.20">
    <property type="match status" value="1"/>
</dbReference>
<evidence type="ECO:0000256" key="1">
    <source>
        <dbReference type="ARBA" id="ARBA00022729"/>
    </source>
</evidence>
<dbReference type="InterPro" id="IPR011250">
    <property type="entry name" value="OMP/PagP_B-barrel"/>
</dbReference>
<accession>A0A317ERI2</accession>
<feature type="signal peptide" evidence="2">
    <location>
        <begin position="1"/>
        <end position="23"/>
    </location>
</feature>
<comment type="caution">
    <text evidence="4">The sequence shown here is derived from an EMBL/GenBank/DDBJ whole genome shotgun (WGS) entry which is preliminary data.</text>
</comment>
<organism evidence="4 5">
    <name type="scientific">Pedobacter yonginense</name>
    <dbReference type="NCBI Taxonomy" id="651869"/>
    <lineage>
        <taxon>Bacteria</taxon>
        <taxon>Pseudomonadati</taxon>
        <taxon>Bacteroidota</taxon>
        <taxon>Sphingobacteriia</taxon>
        <taxon>Sphingobacteriales</taxon>
        <taxon>Sphingobacteriaceae</taxon>
        <taxon>Pedobacter</taxon>
    </lineage>
</organism>
<dbReference type="SUPFAM" id="SSF56925">
    <property type="entry name" value="OMPA-like"/>
    <property type="match status" value="1"/>
</dbReference>
<dbReference type="Pfam" id="PF13505">
    <property type="entry name" value="OMP_b-brl"/>
    <property type="match status" value="1"/>
</dbReference>
<evidence type="ECO:0000256" key="2">
    <source>
        <dbReference type="SAM" id="SignalP"/>
    </source>
</evidence>